<feature type="transmembrane region" description="Helical" evidence="1">
    <location>
        <begin position="187"/>
        <end position="208"/>
    </location>
</feature>
<accession>A0ABR9J9S2</accession>
<feature type="transmembrane region" description="Helical" evidence="1">
    <location>
        <begin position="214"/>
        <end position="232"/>
    </location>
</feature>
<feature type="transmembrane region" description="Helical" evidence="1">
    <location>
        <begin position="270"/>
        <end position="290"/>
    </location>
</feature>
<keyword evidence="1" id="KW-0812">Transmembrane</keyword>
<evidence type="ECO:0000313" key="3">
    <source>
        <dbReference type="EMBL" id="MBE1515609.1"/>
    </source>
</evidence>
<keyword evidence="3" id="KW-0378">Hydrolase</keyword>
<reference evidence="3 4" key="1">
    <citation type="submission" date="2020-10" db="EMBL/GenBank/DDBJ databases">
        <title>Sequencing the genomes of 1000 actinobacteria strains.</title>
        <authorList>
            <person name="Klenk H.-P."/>
        </authorList>
    </citation>
    <scope>NUCLEOTIDE SEQUENCE [LARGE SCALE GENOMIC DNA]</scope>
    <source>
        <strain evidence="3 4">DSM 15474</strain>
    </source>
</reference>
<dbReference type="RefSeq" id="WP_192592423.1">
    <property type="nucleotide sequence ID" value="NZ_JADBEE010000002.1"/>
</dbReference>
<evidence type="ECO:0000256" key="1">
    <source>
        <dbReference type="SAM" id="Phobius"/>
    </source>
</evidence>
<dbReference type="GO" id="GO:0006508">
    <property type="term" value="P:proteolysis"/>
    <property type="evidence" value="ECO:0007669"/>
    <property type="project" value="UniProtKB-KW"/>
</dbReference>
<feature type="transmembrane region" description="Helical" evidence="1">
    <location>
        <begin position="156"/>
        <end position="175"/>
    </location>
</feature>
<keyword evidence="3" id="KW-0645">Protease</keyword>
<feature type="transmembrane region" description="Helical" evidence="1">
    <location>
        <begin position="82"/>
        <end position="100"/>
    </location>
</feature>
<dbReference type="Pfam" id="PF02517">
    <property type="entry name" value="Rce1-like"/>
    <property type="match status" value="1"/>
</dbReference>
<keyword evidence="1" id="KW-1133">Transmembrane helix</keyword>
<dbReference type="InterPro" id="IPR003675">
    <property type="entry name" value="Rce1/LyrA-like_dom"/>
</dbReference>
<organism evidence="3 4">
    <name type="scientific">Nesterenkonia halotolerans</name>
    <dbReference type="NCBI Taxonomy" id="225325"/>
    <lineage>
        <taxon>Bacteria</taxon>
        <taxon>Bacillati</taxon>
        <taxon>Actinomycetota</taxon>
        <taxon>Actinomycetes</taxon>
        <taxon>Micrococcales</taxon>
        <taxon>Micrococcaceae</taxon>
        <taxon>Nesterenkonia</taxon>
    </lineage>
</organism>
<dbReference type="EMBL" id="JADBEE010000002">
    <property type="protein sequence ID" value="MBE1515609.1"/>
    <property type="molecule type" value="Genomic_DNA"/>
</dbReference>
<comment type="caution">
    <text evidence="3">The sequence shown here is derived from an EMBL/GenBank/DDBJ whole genome shotgun (WGS) entry which is preliminary data.</text>
</comment>
<name>A0ABR9J9S2_9MICC</name>
<dbReference type="Proteomes" id="UP000636579">
    <property type="component" value="Unassembled WGS sequence"/>
</dbReference>
<sequence>MTIDLLPTEQSTVHKTAYHRLSHLDAGTSRWWRPLSTVGVAVGLYIAMLVVVLIFAVLAMLIGPASWAPSEMFADPRNPADMLIGLGLIALMIPASVLGARWGGGTRGTIHSVAGRVRWRMLFHAAWIVLPLYTVVHTLAFVISPPEDFSWPSADFRTAAVLLIVLLLAPLQCAGEEYAFRGLPQQALGTWLRSPVWGIVLPVPLFVLGHGYDWVGQIDMAVFAICMGFLVWKSGGLELAIVVHTANNLTLFLLAPFSPSSLEQGTVSPLVLMMSIPLTLGMTAGLTLWISRAHGLGWLEPVRRQVPEAPSPQLG</sequence>
<gene>
    <name evidence="3" type="ORF">H4W26_002401</name>
</gene>
<feature type="transmembrane region" description="Helical" evidence="1">
    <location>
        <begin position="121"/>
        <end position="144"/>
    </location>
</feature>
<keyword evidence="4" id="KW-1185">Reference proteome</keyword>
<proteinExistence type="predicted"/>
<evidence type="ECO:0000259" key="2">
    <source>
        <dbReference type="Pfam" id="PF02517"/>
    </source>
</evidence>
<protein>
    <submittedName>
        <fullName evidence="3">Membrane protease YdiL (CAAX protease family)</fullName>
    </submittedName>
</protein>
<dbReference type="GO" id="GO:0008233">
    <property type="term" value="F:peptidase activity"/>
    <property type="evidence" value="ECO:0007669"/>
    <property type="project" value="UniProtKB-KW"/>
</dbReference>
<evidence type="ECO:0000313" key="4">
    <source>
        <dbReference type="Proteomes" id="UP000636579"/>
    </source>
</evidence>
<feature type="transmembrane region" description="Helical" evidence="1">
    <location>
        <begin position="38"/>
        <end position="62"/>
    </location>
</feature>
<feature type="domain" description="CAAX prenyl protease 2/Lysostaphin resistance protein A-like" evidence="2">
    <location>
        <begin position="161"/>
        <end position="249"/>
    </location>
</feature>
<keyword evidence="1" id="KW-0472">Membrane</keyword>
<feature type="transmembrane region" description="Helical" evidence="1">
    <location>
        <begin position="239"/>
        <end position="258"/>
    </location>
</feature>